<dbReference type="SUPFAM" id="SSF103473">
    <property type="entry name" value="MFS general substrate transporter"/>
    <property type="match status" value="1"/>
</dbReference>
<accession>A0A6J4SEI0</accession>
<feature type="transmembrane region" description="Helical" evidence="5">
    <location>
        <begin position="295"/>
        <end position="314"/>
    </location>
</feature>
<keyword evidence="4 5" id="KW-0472">Membrane</keyword>
<evidence type="ECO:0000256" key="2">
    <source>
        <dbReference type="ARBA" id="ARBA00022692"/>
    </source>
</evidence>
<dbReference type="InterPro" id="IPR050327">
    <property type="entry name" value="Proton-linked_MCT"/>
</dbReference>
<feature type="domain" description="Major facilitator superfamily (MFS) profile" evidence="6">
    <location>
        <begin position="14"/>
        <end position="410"/>
    </location>
</feature>
<dbReference type="GO" id="GO:0022857">
    <property type="term" value="F:transmembrane transporter activity"/>
    <property type="evidence" value="ECO:0007669"/>
    <property type="project" value="InterPro"/>
</dbReference>
<dbReference type="Pfam" id="PF07690">
    <property type="entry name" value="MFS_1"/>
    <property type="match status" value="1"/>
</dbReference>
<feature type="transmembrane region" description="Helical" evidence="5">
    <location>
        <begin position="320"/>
        <end position="343"/>
    </location>
</feature>
<feature type="transmembrane region" description="Helical" evidence="5">
    <location>
        <begin position="355"/>
        <end position="374"/>
    </location>
</feature>
<feature type="transmembrane region" description="Helical" evidence="5">
    <location>
        <begin position="141"/>
        <end position="161"/>
    </location>
</feature>
<feature type="transmembrane region" description="Helical" evidence="5">
    <location>
        <begin position="107"/>
        <end position="129"/>
    </location>
</feature>
<evidence type="ECO:0000256" key="4">
    <source>
        <dbReference type="ARBA" id="ARBA00023136"/>
    </source>
</evidence>
<feature type="transmembrane region" description="Helical" evidence="5">
    <location>
        <begin position="82"/>
        <end position="101"/>
    </location>
</feature>
<dbReference type="PANTHER" id="PTHR11360">
    <property type="entry name" value="MONOCARBOXYLATE TRANSPORTER"/>
    <property type="match status" value="1"/>
</dbReference>
<feature type="transmembrane region" description="Helical" evidence="5">
    <location>
        <begin position="386"/>
        <end position="405"/>
    </location>
</feature>
<keyword evidence="3 5" id="KW-1133">Transmembrane helix</keyword>
<dbReference type="PANTHER" id="PTHR11360:SF317">
    <property type="entry name" value="MAJOR FACILITATOR SUPERFAMILY (MFS) PROFILE DOMAIN-CONTAINING PROTEIN-RELATED"/>
    <property type="match status" value="1"/>
</dbReference>
<dbReference type="Gene3D" id="1.20.1250.20">
    <property type="entry name" value="MFS general substrate transporter like domains"/>
    <property type="match status" value="2"/>
</dbReference>
<dbReference type="AlphaFoldDB" id="A0A6J4SEI0"/>
<dbReference type="PROSITE" id="PS50850">
    <property type="entry name" value="MFS"/>
    <property type="match status" value="1"/>
</dbReference>
<dbReference type="InterPro" id="IPR011701">
    <property type="entry name" value="MFS"/>
</dbReference>
<evidence type="ECO:0000259" key="6">
    <source>
        <dbReference type="PROSITE" id="PS50850"/>
    </source>
</evidence>
<organism evidence="7">
    <name type="scientific">uncultured Rubrobacteraceae bacterium</name>
    <dbReference type="NCBI Taxonomy" id="349277"/>
    <lineage>
        <taxon>Bacteria</taxon>
        <taxon>Bacillati</taxon>
        <taxon>Actinomycetota</taxon>
        <taxon>Rubrobacteria</taxon>
        <taxon>Rubrobacterales</taxon>
        <taxon>Rubrobacteraceae</taxon>
        <taxon>environmental samples</taxon>
    </lineage>
</organism>
<evidence type="ECO:0000256" key="5">
    <source>
        <dbReference type="SAM" id="Phobius"/>
    </source>
</evidence>
<dbReference type="InterPro" id="IPR036259">
    <property type="entry name" value="MFS_trans_sf"/>
</dbReference>
<feature type="transmembrane region" description="Helical" evidence="5">
    <location>
        <begin position="55"/>
        <end position="75"/>
    </location>
</feature>
<feature type="transmembrane region" description="Helical" evidence="5">
    <location>
        <begin position="230"/>
        <end position="249"/>
    </location>
</feature>
<evidence type="ECO:0000256" key="1">
    <source>
        <dbReference type="ARBA" id="ARBA00004651"/>
    </source>
</evidence>
<evidence type="ECO:0000313" key="7">
    <source>
        <dbReference type="EMBL" id="CAA9497366.1"/>
    </source>
</evidence>
<dbReference type="EMBL" id="CADCVI010000255">
    <property type="protein sequence ID" value="CAA9497366.1"/>
    <property type="molecule type" value="Genomic_DNA"/>
</dbReference>
<feature type="transmembrane region" description="Helical" evidence="5">
    <location>
        <begin position="16"/>
        <end position="35"/>
    </location>
</feature>
<reference evidence="7" key="1">
    <citation type="submission" date="2020-02" db="EMBL/GenBank/DDBJ databases">
        <authorList>
            <person name="Meier V. D."/>
        </authorList>
    </citation>
    <scope>NUCLEOTIDE SEQUENCE</scope>
    <source>
        <strain evidence="7">AVDCRST_MAG25</strain>
    </source>
</reference>
<feature type="transmembrane region" description="Helical" evidence="5">
    <location>
        <begin position="261"/>
        <end position="283"/>
    </location>
</feature>
<keyword evidence="2 5" id="KW-0812">Transmembrane</keyword>
<proteinExistence type="predicted"/>
<dbReference type="InterPro" id="IPR020846">
    <property type="entry name" value="MFS_dom"/>
</dbReference>
<evidence type="ECO:0000256" key="3">
    <source>
        <dbReference type="ARBA" id="ARBA00022989"/>
    </source>
</evidence>
<feature type="transmembrane region" description="Helical" evidence="5">
    <location>
        <begin position="173"/>
        <end position="192"/>
    </location>
</feature>
<name>A0A6J4SEI0_9ACTN</name>
<protein>
    <submittedName>
        <fullName evidence="7">Oxalate/formate antiporter</fullName>
    </submittedName>
</protein>
<comment type="subcellular location">
    <subcellularLocation>
        <location evidence="1">Cell membrane</location>
        <topology evidence="1">Multi-pass membrane protein</topology>
    </subcellularLocation>
</comment>
<gene>
    <name evidence="7" type="ORF">AVDCRST_MAG25-3714</name>
</gene>
<dbReference type="GO" id="GO:0005886">
    <property type="term" value="C:plasma membrane"/>
    <property type="evidence" value="ECO:0007669"/>
    <property type="project" value="UniProtKB-SubCell"/>
</dbReference>
<dbReference type="CDD" id="cd17353">
    <property type="entry name" value="MFS_OFA_like"/>
    <property type="match status" value="1"/>
</dbReference>
<sequence>MASQAAGSGTAGGNRVLIAIAGVIMQLALGAVYGWSVFRKPLSEAYGVEVSPVNLAFTITIFTLGFAAFAGGIWMGRVGPRTVAITSGVLYGLGIFLTSFADNSLTLLYLTYGVIAGAGIGLGYIVPIATLVKWFPDKRGVITGIAVAGFGGGAILAAQIAPRLIESVGLFPTFAVLGIAYLIVVVGAGLFMKNPPAGYKPPGFQPDTSGSSERSAVDYEFGAAVKTWQWYALWALLFLNVTAGISIIAEAAPMTEEITGAGTAAAAALVSIIAIFNGIGRFLWAALSDAIGRKWVFFTMFVIQAVLFVLMPIIGTSYFVFTTLACIILLCYGGGFGTMPAFTADYFGSANVGRIYGLLLTAWSFAAVVGPLLISYVHDSTGSYGPAFYIIAGIMAASAVIALIIRPPKAPEGAGAGSRASEARA</sequence>